<organism evidence="2 3">
    <name type="scientific">Erythrobacter longus</name>
    <dbReference type="NCBI Taxonomy" id="1044"/>
    <lineage>
        <taxon>Bacteria</taxon>
        <taxon>Pseudomonadati</taxon>
        <taxon>Pseudomonadota</taxon>
        <taxon>Alphaproteobacteria</taxon>
        <taxon>Sphingomonadales</taxon>
        <taxon>Erythrobacteraceae</taxon>
        <taxon>Erythrobacter/Porphyrobacter group</taxon>
        <taxon>Erythrobacter</taxon>
    </lineage>
</organism>
<evidence type="ECO:0000313" key="2">
    <source>
        <dbReference type="EMBL" id="KEO89052.1"/>
    </source>
</evidence>
<dbReference type="STRING" id="1044.EH31_13510"/>
<sequence>MSLSCALPALAASLLGASASAVAVEPPATGQGLDEQAVAPDFTNPATEILELDEDRARRFTVPVMIEGAGPFDFMIDTGSQATAVTHQINRSLALTPSGTATLVGMASRRPVDLVEVDTMSFGQHTIYDLVSPVLDARNVGALGILGLDSLQDFRVLIDFREETIAVQDVSTLDNYRSGFEIIVRANQQYGQLLITDAIVEGVRATVIIDTGAQASIGSLALQERIRRKRSEEVITTDVNGVQLTGEMQMVRSLKIGGLALNNVGLTFADTPAFEALGLGDEPVLALGMQHLRIFDRVAIDFSESRILFDVPRDVARAMRRARTRGSGSTLRP</sequence>
<keyword evidence="1" id="KW-0732">Signal</keyword>
<evidence type="ECO:0000256" key="1">
    <source>
        <dbReference type="SAM" id="SignalP"/>
    </source>
</evidence>
<evidence type="ECO:0008006" key="4">
    <source>
        <dbReference type="Google" id="ProtNLM"/>
    </source>
</evidence>
<dbReference type="Pfam" id="PF13650">
    <property type="entry name" value="Asp_protease_2"/>
    <property type="match status" value="2"/>
</dbReference>
<name>A0A074MTU8_ERYLO</name>
<proteinExistence type="predicted"/>
<protein>
    <recommendedName>
        <fullName evidence="4">Peptidase A2 domain-containing protein</fullName>
    </recommendedName>
</protein>
<dbReference type="EMBL" id="JMIW01000006">
    <property type="protein sequence ID" value="KEO89052.1"/>
    <property type="molecule type" value="Genomic_DNA"/>
</dbReference>
<dbReference type="RefSeq" id="WP_034961260.1">
    <property type="nucleotide sequence ID" value="NZ_JMIW01000006.1"/>
</dbReference>
<dbReference type="AlphaFoldDB" id="A0A074MTU8"/>
<gene>
    <name evidence="2" type="ORF">EH31_13510</name>
</gene>
<dbReference type="Proteomes" id="UP000027647">
    <property type="component" value="Unassembled WGS sequence"/>
</dbReference>
<comment type="caution">
    <text evidence="2">The sequence shown here is derived from an EMBL/GenBank/DDBJ whole genome shotgun (WGS) entry which is preliminary data.</text>
</comment>
<dbReference type="Gene3D" id="2.40.70.10">
    <property type="entry name" value="Acid Proteases"/>
    <property type="match status" value="2"/>
</dbReference>
<dbReference type="OrthoDB" id="107347at2"/>
<dbReference type="InterPro" id="IPR034122">
    <property type="entry name" value="Retropepsin-like_bacterial"/>
</dbReference>
<dbReference type="SUPFAM" id="SSF50630">
    <property type="entry name" value="Acid proteases"/>
    <property type="match status" value="2"/>
</dbReference>
<reference evidence="2 3" key="1">
    <citation type="submission" date="2014-04" db="EMBL/GenBank/DDBJ databases">
        <title>A comprehensive comparison of genomes of Erythrobacter spp. strains.</title>
        <authorList>
            <person name="Zheng Q."/>
        </authorList>
    </citation>
    <scope>NUCLEOTIDE SEQUENCE [LARGE SCALE GENOMIC DNA]</scope>
    <source>
        <strain evidence="2 3">DSM 6997</strain>
    </source>
</reference>
<feature type="signal peptide" evidence="1">
    <location>
        <begin position="1"/>
        <end position="23"/>
    </location>
</feature>
<dbReference type="InterPro" id="IPR001969">
    <property type="entry name" value="Aspartic_peptidase_AS"/>
</dbReference>
<dbReference type="GO" id="GO:0004190">
    <property type="term" value="F:aspartic-type endopeptidase activity"/>
    <property type="evidence" value="ECO:0007669"/>
    <property type="project" value="InterPro"/>
</dbReference>
<keyword evidence="3" id="KW-1185">Reference proteome</keyword>
<dbReference type="eggNOG" id="COG3577">
    <property type="taxonomic scope" value="Bacteria"/>
</dbReference>
<dbReference type="PROSITE" id="PS00141">
    <property type="entry name" value="ASP_PROTEASE"/>
    <property type="match status" value="1"/>
</dbReference>
<dbReference type="GO" id="GO:0006508">
    <property type="term" value="P:proteolysis"/>
    <property type="evidence" value="ECO:0007669"/>
    <property type="project" value="InterPro"/>
</dbReference>
<dbReference type="InterPro" id="IPR021109">
    <property type="entry name" value="Peptidase_aspartic_dom_sf"/>
</dbReference>
<dbReference type="CDD" id="cd05483">
    <property type="entry name" value="retropepsin_like_bacteria"/>
    <property type="match status" value="1"/>
</dbReference>
<feature type="chain" id="PRO_5001699461" description="Peptidase A2 domain-containing protein" evidence="1">
    <location>
        <begin position="24"/>
        <end position="333"/>
    </location>
</feature>
<evidence type="ECO:0000313" key="3">
    <source>
        <dbReference type="Proteomes" id="UP000027647"/>
    </source>
</evidence>
<accession>A0A074MTU8</accession>